<sequence length="330" mass="33745">MNIRRALAFGLAAGALVLTGCTTANDDNADSNKTKDTSSNTGSSKDIRIDVITHGAPGDSFWDVVKAGAVQAGKDEGVDLKYQSDPDVGKQATLIDNAVAAGTDGLVVSMANPDGLKASIESAIKSGIPVITINSGIDQWKDFGAITHVGQSETLAGEAAGEKLSSAGLKNVLCVIQEAGNTGLEQRCAGAKSKFSGTMTNLQTDNTDLAGSEATIESKLQADGSIDGILALGGDMSGQAVKAVDAVGKKITIGTFDVNADVVSNVKSGKILFAVDQQPYVQGYLGVTGIYLKALNGNDIGGGQPVYSGPAFITKDNADDVLKFAQNGTR</sequence>
<reference evidence="6 7" key="1">
    <citation type="submission" date="2023-07" db="EMBL/GenBank/DDBJ databases">
        <title>Sequencing the genomes of 1000 actinobacteria strains.</title>
        <authorList>
            <person name="Klenk H.-P."/>
        </authorList>
    </citation>
    <scope>NUCLEOTIDE SEQUENCE [LARGE SCALE GENOMIC DNA]</scope>
    <source>
        <strain evidence="6 7">DSM 19426</strain>
    </source>
</reference>
<feature type="region of interest" description="Disordered" evidence="3">
    <location>
        <begin position="25"/>
        <end position="44"/>
    </location>
</feature>
<evidence type="ECO:0000256" key="4">
    <source>
        <dbReference type="SAM" id="SignalP"/>
    </source>
</evidence>
<accession>A0ABU2BT78</accession>
<dbReference type="EMBL" id="JAVDYG010000001">
    <property type="protein sequence ID" value="MDR7361835.1"/>
    <property type="molecule type" value="Genomic_DNA"/>
</dbReference>
<name>A0ABU2BT78_9ACTN</name>
<proteinExistence type="inferred from homology"/>
<keyword evidence="6" id="KW-0813">Transport</keyword>
<keyword evidence="4" id="KW-0732">Signal</keyword>
<comment type="similarity">
    <text evidence="2">Belongs to the bacterial solute-binding protein 2 family.</text>
</comment>
<feature type="domain" description="Periplasmic binding protein" evidence="5">
    <location>
        <begin position="57"/>
        <end position="288"/>
    </location>
</feature>
<evidence type="ECO:0000313" key="7">
    <source>
        <dbReference type="Proteomes" id="UP001183648"/>
    </source>
</evidence>
<dbReference type="InterPro" id="IPR025997">
    <property type="entry name" value="SBP_2_dom"/>
</dbReference>
<dbReference type="CDD" id="cd06312">
    <property type="entry name" value="PBP1_ABC_sugar_binding-like"/>
    <property type="match status" value="1"/>
</dbReference>
<feature type="signal peptide" evidence="4">
    <location>
        <begin position="1"/>
        <end position="24"/>
    </location>
</feature>
<dbReference type="Proteomes" id="UP001183648">
    <property type="component" value="Unassembled WGS sequence"/>
</dbReference>
<protein>
    <submittedName>
        <fullName evidence="6">Simple sugar transport system substrate-binding protein</fullName>
    </submittedName>
</protein>
<comment type="subcellular location">
    <subcellularLocation>
        <location evidence="1">Cell envelope</location>
    </subcellularLocation>
</comment>
<dbReference type="PANTHER" id="PTHR30036">
    <property type="entry name" value="D-XYLOSE-BINDING PERIPLASMIC PROTEIN"/>
    <property type="match status" value="1"/>
</dbReference>
<evidence type="ECO:0000256" key="1">
    <source>
        <dbReference type="ARBA" id="ARBA00004196"/>
    </source>
</evidence>
<dbReference type="PANTHER" id="PTHR30036:SF7">
    <property type="entry name" value="ABC TRANSPORTER PERIPLASMIC-BINDING PROTEIN YPHF"/>
    <property type="match status" value="1"/>
</dbReference>
<dbReference type="InterPro" id="IPR050555">
    <property type="entry name" value="Bact_Solute-Bind_Prot2"/>
</dbReference>
<dbReference type="SUPFAM" id="SSF53822">
    <property type="entry name" value="Periplasmic binding protein-like I"/>
    <property type="match status" value="1"/>
</dbReference>
<keyword evidence="6" id="KW-0762">Sugar transport</keyword>
<dbReference type="RefSeq" id="WP_310300399.1">
    <property type="nucleotide sequence ID" value="NZ_BAAAPS010000008.1"/>
</dbReference>
<dbReference type="Gene3D" id="3.40.50.2300">
    <property type="match status" value="2"/>
</dbReference>
<comment type="caution">
    <text evidence="6">The sequence shown here is derived from an EMBL/GenBank/DDBJ whole genome shotgun (WGS) entry which is preliminary data.</text>
</comment>
<feature type="chain" id="PRO_5046200362" evidence="4">
    <location>
        <begin position="25"/>
        <end position="330"/>
    </location>
</feature>
<dbReference type="PROSITE" id="PS51257">
    <property type="entry name" value="PROKAR_LIPOPROTEIN"/>
    <property type="match status" value="1"/>
</dbReference>
<dbReference type="InterPro" id="IPR028082">
    <property type="entry name" value="Peripla_BP_I"/>
</dbReference>
<keyword evidence="7" id="KW-1185">Reference proteome</keyword>
<evidence type="ECO:0000256" key="3">
    <source>
        <dbReference type="SAM" id="MobiDB-lite"/>
    </source>
</evidence>
<organism evidence="6 7">
    <name type="scientific">Nocardioides marmoribigeumensis</name>
    <dbReference type="NCBI Taxonomy" id="433649"/>
    <lineage>
        <taxon>Bacteria</taxon>
        <taxon>Bacillati</taxon>
        <taxon>Actinomycetota</taxon>
        <taxon>Actinomycetes</taxon>
        <taxon>Propionibacteriales</taxon>
        <taxon>Nocardioidaceae</taxon>
        <taxon>Nocardioides</taxon>
    </lineage>
</organism>
<dbReference type="Pfam" id="PF13407">
    <property type="entry name" value="Peripla_BP_4"/>
    <property type="match status" value="1"/>
</dbReference>
<gene>
    <name evidence="6" type="ORF">J2S63_001388</name>
</gene>
<evidence type="ECO:0000256" key="2">
    <source>
        <dbReference type="ARBA" id="ARBA00007639"/>
    </source>
</evidence>
<evidence type="ECO:0000259" key="5">
    <source>
        <dbReference type="Pfam" id="PF13407"/>
    </source>
</evidence>
<evidence type="ECO:0000313" key="6">
    <source>
        <dbReference type="EMBL" id="MDR7361835.1"/>
    </source>
</evidence>